<dbReference type="OrthoDB" id="7158889at2"/>
<evidence type="ECO:0000256" key="1">
    <source>
        <dbReference type="ARBA" id="ARBA00006407"/>
    </source>
</evidence>
<reference evidence="4 5" key="1">
    <citation type="journal article" date="2017" name="Int. J. Syst. Evol. Microbiol.">
        <title>Marinicauda algicola sp. nov., isolated from a marine red alga Rhodosorus marinus.</title>
        <authorList>
            <person name="Jeong S.E."/>
            <person name="Jeon S.H."/>
            <person name="Chun B.H."/>
            <person name="Kim D.W."/>
            <person name="Jeon C.O."/>
        </authorList>
    </citation>
    <scope>NUCLEOTIDE SEQUENCE [LARGE SCALE GENOMIC DNA]</scope>
    <source>
        <strain evidence="4 5">JCM 31718</strain>
    </source>
</reference>
<dbReference type="InterPro" id="IPR021150">
    <property type="entry name" value="Ubiq_cyt_c_chap"/>
</dbReference>
<evidence type="ECO:0000313" key="4">
    <source>
        <dbReference type="EMBL" id="TGY87869.1"/>
    </source>
</evidence>
<sequence length="181" mass="19345">MFARLFRKDPVKAAGERLYDSVLAAARQPSLYGPAGAPDTVDGRFDMIVIHAVLLMRRLRAGGKTGQAASQALFDRMFDDMDAALREMGTGDLKVGRKIREMGEAFYGRAKAYDAALDAGDEAGLADILARNALDAHGEGDPAAAGRALARYMIDCDACLARQDPEQLAQGMEPPAYAPAP</sequence>
<dbReference type="PANTHER" id="PTHR12184:SF1">
    <property type="entry name" value="UBIQUINOL-CYTOCHROME-C REDUCTASE COMPLEX ASSEMBLY FACTOR 1"/>
    <property type="match status" value="1"/>
</dbReference>
<feature type="domain" description="Ubiquinol-cytochrome c chaperone" evidence="3">
    <location>
        <begin position="36"/>
        <end position="172"/>
    </location>
</feature>
<comment type="caution">
    <text evidence="4">The sequence shown here is derived from an EMBL/GenBank/DDBJ whole genome shotgun (WGS) entry which is preliminary data.</text>
</comment>
<dbReference type="InterPro" id="IPR014569">
    <property type="entry name" value="Ubq_cyt-c_CBP3-rel"/>
</dbReference>
<dbReference type="PANTHER" id="PTHR12184">
    <property type="entry name" value="UBIQUINOL-CYTOCHROME C REDUCTASE COMPLEX ASSEMBLY FACTOR 1 FAMILY MEMBER"/>
    <property type="match status" value="1"/>
</dbReference>
<organism evidence="4 5">
    <name type="scientific">Marinicauda algicola</name>
    <dbReference type="NCBI Taxonomy" id="2029849"/>
    <lineage>
        <taxon>Bacteria</taxon>
        <taxon>Pseudomonadati</taxon>
        <taxon>Pseudomonadota</taxon>
        <taxon>Alphaproteobacteria</taxon>
        <taxon>Maricaulales</taxon>
        <taxon>Maricaulaceae</taxon>
        <taxon>Marinicauda</taxon>
    </lineage>
</organism>
<dbReference type="EMBL" id="SRXW01000004">
    <property type="protein sequence ID" value="TGY87869.1"/>
    <property type="molecule type" value="Genomic_DNA"/>
</dbReference>
<keyword evidence="5" id="KW-1185">Reference proteome</keyword>
<dbReference type="Pfam" id="PF03981">
    <property type="entry name" value="Ubiq_cyt_C_chap"/>
    <property type="match status" value="1"/>
</dbReference>
<comment type="similarity">
    <text evidence="2">Belongs to the UPF0174 family.</text>
</comment>
<gene>
    <name evidence="4" type="ORF">E5163_13205</name>
</gene>
<evidence type="ECO:0000256" key="2">
    <source>
        <dbReference type="ARBA" id="ARBA00006436"/>
    </source>
</evidence>
<proteinExistence type="inferred from homology"/>
<evidence type="ECO:0000259" key="3">
    <source>
        <dbReference type="Pfam" id="PF03981"/>
    </source>
</evidence>
<dbReference type="InterPro" id="IPR007129">
    <property type="entry name" value="Ubiqinol_cyt_c_chaperone_CPB3"/>
</dbReference>
<protein>
    <submittedName>
        <fullName evidence="4">Ubiquinol-cytochrome C chaperone</fullName>
    </submittedName>
</protein>
<dbReference type="AlphaFoldDB" id="A0A4V3RXV9"/>
<name>A0A4V3RXV9_9PROT</name>
<dbReference type="PIRSF" id="PIRSF032079">
    <property type="entry name" value="UCP032079"/>
    <property type="match status" value="1"/>
</dbReference>
<evidence type="ECO:0000313" key="5">
    <source>
        <dbReference type="Proteomes" id="UP000308054"/>
    </source>
</evidence>
<dbReference type="RefSeq" id="WP_135996760.1">
    <property type="nucleotide sequence ID" value="NZ_CP071057.1"/>
</dbReference>
<comment type="similarity">
    <text evidence="1">Belongs to the CBP3 family.</text>
</comment>
<dbReference type="Proteomes" id="UP000308054">
    <property type="component" value="Unassembled WGS sequence"/>
</dbReference>
<accession>A0A4V3RXV9</accession>